<dbReference type="EMBL" id="CP042913">
    <property type="protein sequence ID" value="QEG37461.1"/>
    <property type="molecule type" value="Genomic_DNA"/>
</dbReference>
<proteinExistence type="predicted"/>
<dbReference type="AlphaFoldDB" id="A0A5B9QTM6"/>
<reference evidence="3 4" key="1">
    <citation type="submission" date="2019-08" db="EMBL/GenBank/DDBJ databases">
        <title>Deep-cultivation of Planctomycetes and their phenomic and genomic characterization uncovers novel biology.</title>
        <authorList>
            <person name="Wiegand S."/>
            <person name="Jogler M."/>
            <person name="Boedeker C."/>
            <person name="Pinto D."/>
            <person name="Vollmers J."/>
            <person name="Rivas-Marin E."/>
            <person name="Kohn T."/>
            <person name="Peeters S.H."/>
            <person name="Heuer A."/>
            <person name="Rast P."/>
            <person name="Oberbeckmann S."/>
            <person name="Bunk B."/>
            <person name="Jeske O."/>
            <person name="Meyerdierks A."/>
            <person name="Storesund J.E."/>
            <person name="Kallscheuer N."/>
            <person name="Luecker S."/>
            <person name="Lage O.M."/>
            <person name="Pohl T."/>
            <person name="Merkel B.J."/>
            <person name="Hornburger P."/>
            <person name="Mueller R.-W."/>
            <person name="Bruemmer F."/>
            <person name="Labrenz M."/>
            <person name="Spormann A.M."/>
            <person name="Op den Camp H."/>
            <person name="Overmann J."/>
            <person name="Amann R."/>
            <person name="Jetten M.S.M."/>
            <person name="Mascher T."/>
            <person name="Medema M.H."/>
            <person name="Devos D.P."/>
            <person name="Kaster A.-K."/>
            <person name="Ovreas L."/>
            <person name="Rohde M."/>
            <person name="Galperin M.Y."/>
            <person name="Jogler C."/>
        </authorList>
    </citation>
    <scope>NUCLEOTIDE SEQUENCE [LARGE SCALE GENOMIC DNA]</scope>
    <source>
        <strain evidence="3 4">Pr1d</strain>
    </source>
</reference>
<evidence type="ECO:0000313" key="3">
    <source>
        <dbReference type="EMBL" id="QEG37461.1"/>
    </source>
</evidence>
<name>A0A5B9QTM6_9BACT</name>
<feature type="chain" id="PRO_5023047248" description="Ice-binding protein C-terminal domain-containing protein" evidence="1">
    <location>
        <begin position="20"/>
        <end position="237"/>
    </location>
</feature>
<evidence type="ECO:0000259" key="2">
    <source>
        <dbReference type="Pfam" id="PF07589"/>
    </source>
</evidence>
<feature type="signal peptide" evidence="1">
    <location>
        <begin position="1"/>
        <end position="19"/>
    </location>
</feature>
<keyword evidence="1" id="KW-0732">Signal</keyword>
<gene>
    <name evidence="3" type="ORF">Pr1d_48070</name>
</gene>
<dbReference type="InterPro" id="IPR013424">
    <property type="entry name" value="Ice-binding_C"/>
</dbReference>
<dbReference type="KEGG" id="bgok:Pr1d_48070"/>
<dbReference type="NCBIfam" id="TIGR02595">
    <property type="entry name" value="PEP_CTERM"/>
    <property type="match status" value="1"/>
</dbReference>
<evidence type="ECO:0000313" key="4">
    <source>
        <dbReference type="Proteomes" id="UP000323917"/>
    </source>
</evidence>
<protein>
    <recommendedName>
        <fullName evidence="2">Ice-binding protein C-terminal domain-containing protein</fullName>
    </recommendedName>
</protein>
<sequence length="237" mass="24592" precursor="true">MRWQLTLLCVLATATPASALTMSFDFGNNARLTNLPGWNDVFHASGSPTDTLFVVNDSNGNPVPGVTLVETDPFYIVGQPSQGGSESPSGAAAGFPVDATDDYYFGHTGAFGGGDDNPTGGFKLTGLNQSLAYDFTFFSSRTGVNDNRETAFSVTGANNGSGVTATSNNNSEVLPINGIMPDTNGEISIVVSAGANNDNGNGFYYINLMQVSAIPEPATGLLLALAGGFAAFGRRHR</sequence>
<accession>A0A5B9QTM6</accession>
<dbReference type="Proteomes" id="UP000323917">
    <property type="component" value="Chromosome"/>
</dbReference>
<dbReference type="RefSeq" id="WP_148075700.1">
    <property type="nucleotide sequence ID" value="NZ_CP042913.1"/>
</dbReference>
<keyword evidence="4" id="KW-1185">Reference proteome</keyword>
<evidence type="ECO:0000256" key="1">
    <source>
        <dbReference type="SAM" id="SignalP"/>
    </source>
</evidence>
<organism evidence="3 4">
    <name type="scientific">Bythopirellula goksoeyrii</name>
    <dbReference type="NCBI Taxonomy" id="1400387"/>
    <lineage>
        <taxon>Bacteria</taxon>
        <taxon>Pseudomonadati</taxon>
        <taxon>Planctomycetota</taxon>
        <taxon>Planctomycetia</taxon>
        <taxon>Pirellulales</taxon>
        <taxon>Lacipirellulaceae</taxon>
        <taxon>Bythopirellula</taxon>
    </lineage>
</organism>
<dbReference type="Pfam" id="PF07589">
    <property type="entry name" value="PEP-CTERM"/>
    <property type="match status" value="1"/>
</dbReference>
<dbReference type="OrthoDB" id="277383at2"/>
<feature type="domain" description="Ice-binding protein C-terminal" evidence="2">
    <location>
        <begin position="213"/>
        <end position="237"/>
    </location>
</feature>